<sequence>MGELTFPVSVKWYTYTHVNTTKQKPIVCTFVSYSYFDVQSKCLKYSALHNVFFSWFAFILHND</sequence>
<protein>
    <submittedName>
        <fullName evidence="1">Uncharacterized protein</fullName>
    </submittedName>
</protein>
<organism evidence="1">
    <name type="scientific">Anguilla anguilla</name>
    <name type="common">European freshwater eel</name>
    <name type="synonym">Muraena anguilla</name>
    <dbReference type="NCBI Taxonomy" id="7936"/>
    <lineage>
        <taxon>Eukaryota</taxon>
        <taxon>Metazoa</taxon>
        <taxon>Chordata</taxon>
        <taxon>Craniata</taxon>
        <taxon>Vertebrata</taxon>
        <taxon>Euteleostomi</taxon>
        <taxon>Actinopterygii</taxon>
        <taxon>Neopterygii</taxon>
        <taxon>Teleostei</taxon>
        <taxon>Anguilliformes</taxon>
        <taxon>Anguillidae</taxon>
        <taxon>Anguilla</taxon>
    </lineage>
</organism>
<dbReference type="AlphaFoldDB" id="A0A0E9SE75"/>
<evidence type="ECO:0000313" key="1">
    <source>
        <dbReference type="EMBL" id="JAH38783.1"/>
    </source>
</evidence>
<accession>A0A0E9SE75</accession>
<reference evidence="1" key="2">
    <citation type="journal article" date="2015" name="Fish Shellfish Immunol.">
        <title>Early steps in the European eel (Anguilla anguilla)-Vibrio vulnificus interaction in the gills: Role of the RtxA13 toxin.</title>
        <authorList>
            <person name="Callol A."/>
            <person name="Pajuelo D."/>
            <person name="Ebbesson L."/>
            <person name="Teles M."/>
            <person name="MacKenzie S."/>
            <person name="Amaro C."/>
        </authorList>
    </citation>
    <scope>NUCLEOTIDE SEQUENCE</scope>
</reference>
<proteinExistence type="predicted"/>
<dbReference type="EMBL" id="GBXM01069794">
    <property type="protein sequence ID" value="JAH38783.1"/>
    <property type="molecule type" value="Transcribed_RNA"/>
</dbReference>
<reference evidence="1" key="1">
    <citation type="submission" date="2014-11" db="EMBL/GenBank/DDBJ databases">
        <authorList>
            <person name="Amaro Gonzalez C."/>
        </authorList>
    </citation>
    <scope>NUCLEOTIDE SEQUENCE</scope>
</reference>
<name>A0A0E9SE75_ANGAN</name>